<evidence type="ECO:0000313" key="2">
    <source>
        <dbReference type="EMBL" id="KKB25746.1"/>
    </source>
</evidence>
<comment type="caution">
    <text evidence="2">The sequence shown here is derived from an EMBL/GenBank/DDBJ whole genome shotgun (WGS) entry which is preliminary data.</text>
</comment>
<keyword evidence="1" id="KW-0472">Membrane</keyword>
<gene>
    <name evidence="2" type="ORF">VV61_03955</name>
</gene>
<organism evidence="2 3">
    <name type="scientific">Staphylococcus carnosus</name>
    <dbReference type="NCBI Taxonomy" id="1281"/>
    <lineage>
        <taxon>Bacteria</taxon>
        <taxon>Bacillati</taxon>
        <taxon>Bacillota</taxon>
        <taxon>Bacilli</taxon>
        <taxon>Bacillales</taxon>
        <taxon>Staphylococcaceae</taxon>
        <taxon>Staphylococcus</taxon>
    </lineage>
</organism>
<reference evidence="2 3" key="1">
    <citation type="submission" date="2015-03" db="EMBL/GenBank/DDBJ databases">
        <title>Draft Genome Sequence of S. carnosus subsp. utilis LTH 7013, Isolated from South Tirolean Ham.</title>
        <authorList>
            <person name="Mueller A."/>
            <person name="Huptas C."/>
            <person name="Wenning M."/>
            <person name="Weiss A."/>
            <person name="Schmidt H."/>
        </authorList>
    </citation>
    <scope>NUCLEOTIDE SEQUENCE [LARGE SCALE GENOMIC DNA]</scope>
    <source>
        <strain evidence="2 3">LTH7013</strain>
    </source>
</reference>
<accession>A0AAJ0JQ45</accession>
<feature type="transmembrane region" description="Helical" evidence="1">
    <location>
        <begin position="7"/>
        <end position="30"/>
    </location>
</feature>
<keyword evidence="1" id="KW-0812">Transmembrane</keyword>
<sequence>MKSSKLWVSYVGIVILVITLILSILSLFNIVALPQGFTGLLNGLILVILYFVMFRESKTLGKVILIIGILDIVLGVTNLLI</sequence>
<keyword evidence="1" id="KW-1133">Transmembrane helix</keyword>
<feature type="transmembrane region" description="Helical" evidence="1">
    <location>
        <begin position="36"/>
        <end position="53"/>
    </location>
</feature>
<evidence type="ECO:0000256" key="1">
    <source>
        <dbReference type="SAM" id="Phobius"/>
    </source>
</evidence>
<dbReference type="EMBL" id="LAIU01000002">
    <property type="protein sequence ID" value="KKB25746.1"/>
    <property type="molecule type" value="Genomic_DNA"/>
</dbReference>
<name>A0AAJ0JQ45_STACA</name>
<protein>
    <submittedName>
        <fullName evidence="2">Uncharacterized protein</fullName>
    </submittedName>
</protein>
<dbReference type="Proteomes" id="UP000033530">
    <property type="component" value="Unassembled WGS sequence"/>
</dbReference>
<evidence type="ECO:0000313" key="3">
    <source>
        <dbReference type="Proteomes" id="UP000033530"/>
    </source>
</evidence>
<dbReference type="AlphaFoldDB" id="A0AAJ0JQ45"/>
<feature type="transmembrane region" description="Helical" evidence="1">
    <location>
        <begin position="60"/>
        <end position="80"/>
    </location>
</feature>
<proteinExistence type="predicted"/>